<dbReference type="InterPro" id="IPR019475">
    <property type="entry name" value="DNA_primase_DnaB-bd"/>
</dbReference>
<comment type="similarity">
    <text evidence="12 13">Belongs to the DnaG primase family.</text>
</comment>
<dbReference type="EMBL" id="AVPE01000002">
    <property type="protein sequence ID" value="KGX93595.1"/>
    <property type="molecule type" value="Genomic_DNA"/>
</dbReference>
<dbReference type="Gene3D" id="3.90.980.10">
    <property type="entry name" value="DNA primase, catalytic core, N-terminal domain"/>
    <property type="match status" value="1"/>
</dbReference>
<evidence type="ECO:0000256" key="13">
    <source>
        <dbReference type="PIRNR" id="PIRNR002811"/>
    </source>
</evidence>
<evidence type="ECO:0000259" key="15">
    <source>
        <dbReference type="PROSITE" id="PS50880"/>
    </source>
</evidence>
<dbReference type="InterPro" id="IPR006295">
    <property type="entry name" value="DNA_primase_DnaG"/>
</dbReference>
<comment type="domain">
    <text evidence="12">Contains an N-terminal zinc-binding domain, a central core domain that contains the primase activity, and a C-terminal DnaB-binding domain.</text>
</comment>
<evidence type="ECO:0000256" key="12">
    <source>
        <dbReference type="HAMAP-Rule" id="MF_00974"/>
    </source>
</evidence>
<evidence type="ECO:0000256" key="14">
    <source>
        <dbReference type="PIRSR" id="PIRSR002811-1"/>
    </source>
</evidence>
<dbReference type="PANTHER" id="PTHR30313">
    <property type="entry name" value="DNA PRIMASE"/>
    <property type="match status" value="1"/>
</dbReference>
<dbReference type="InterPro" id="IPR036185">
    <property type="entry name" value="DNA_heli_DnaB-like_N_sf"/>
</dbReference>
<dbReference type="PROSITE" id="PS50880">
    <property type="entry name" value="TOPRIM"/>
    <property type="match status" value="1"/>
</dbReference>
<protein>
    <recommendedName>
        <fullName evidence="12 13">DNA primase</fullName>
        <ecNumber evidence="12">2.7.7.101</ecNumber>
    </recommendedName>
</protein>
<dbReference type="GO" id="GO:0005737">
    <property type="term" value="C:cytoplasm"/>
    <property type="evidence" value="ECO:0007669"/>
    <property type="project" value="TreeGrafter"/>
</dbReference>
<keyword evidence="11 12" id="KW-0804">Transcription</keyword>
<dbReference type="Proteomes" id="UP000030528">
    <property type="component" value="Unassembled WGS sequence"/>
</dbReference>
<evidence type="ECO:0000256" key="5">
    <source>
        <dbReference type="ARBA" id="ARBA00022705"/>
    </source>
</evidence>
<keyword evidence="10 12" id="KW-0238">DNA-binding</keyword>
<gene>
    <name evidence="12" type="primary">dnaG</name>
    <name evidence="16" type="ORF">N781_11250</name>
</gene>
<dbReference type="InterPro" id="IPR034151">
    <property type="entry name" value="TOPRIM_DnaG_bac"/>
</dbReference>
<dbReference type="Pfam" id="PF10410">
    <property type="entry name" value="DnaB_bind"/>
    <property type="match status" value="1"/>
</dbReference>
<dbReference type="HAMAP" id="MF_00974">
    <property type="entry name" value="DNA_primase_DnaG"/>
    <property type="match status" value="1"/>
</dbReference>
<keyword evidence="3 12" id="KW-0808">Transferase</keyword>
<dbReference type="GO" id="GO:1990077">
    <property type="term" value="C:primosome complex"/>
    <property type="evidence" value="ECO:0007669"/>
    <property type="project" value="UniProtKB-KW"/>
</dbReference>
<accession>A0A0A5GR21</accession>
<keyword evidence="17" id="KW-1185">Reference proteome</keyword>
<comment type="subunit">
    <text evidence="12">Monomer. Interacts with DnaB.</text>
</comment>
<dbReference type="GO" id="GO:0005524">
    <property type="term" value="F:ATP binding"/>
    <property type="evidence" value="ECO:0007669"/>
    <property type="project" value="InterPro"/>
</dbReference>
<dbReference type="CDD" id="cd03364">
    <property type="entry name" value="TOPRIM_DnaG_primases"/>
    <property type="match status" value="1"/>
</dbReference>
<keyword evidence="7 12" id="KW-0863">Zinc-finger</keyword>
<comment type="caution">
    <text evidence="16">The sequence shown here is derived from an EMBL/GenBank/DDBJ whole genome shotgun (WGS) entry which is preliminary data.</text>
</comment>
<organism evidence="16 17">
    <name type="scientific">Pontibacillus halophilus JSM 076056 = DSM 19796</name>
    <dbReference type="NCBI Taxonomy" id="1385510"/>
    <lineage>
        <taxon>Bacteria</taxon>
        <taxon>Bacillati</taxon>
        <taxon>Bacillota</taxon>
        <taxon>Bacilli</taxon>
        <taxon>Bacillales</taxon>
        <taxon>Bacillaceae</taxon>
        <taxon>Pontibacillus</taxon>
    </lineage>
</organism>
<keyword evidence="8 12" id="KW-0862">Zinc</keyword>
<dbReference type="STRING" id="1385510.GCA_000425205_01159"/>
<evidence type="ECO:0000256" key="1">
    <source>
        <dbReference type="ARBA" id="ARBA00022478"/>
    </source>
</evidence>
<proteinExistence type="inferred from homology"/>
<dbReference type="InterPro" id="IPR036977">
    <property type="entry name" value="DNA_primase_Znf_CHC2"/>
</dbReference>
<comment type="catalytic activity">
    <reaction evidence="12">
        <text>ssDNA + n NTP = ssDNA/pppN(pN)n-1 hybrid + (n-1) diphosphate.</text>
        <dbReference type="EC" id="2.7.7.101"/>
    </reaction>
</comment>
<dbReference type="Gene3D" id="1.10.860.10">
    <property type="entry name" value="DNAb Helicase, Chain A"/>
    <property type="match status" value="1"/>
</dbReference>
<dbReference type="PIRSF" id="PIRSF002811">
    <property type="entry name" value="DnaG"/>
    <property type="match status" value="1"/>
</dbReference>
<dbReference type="eggNOG" id="COG0358">
    <property type="taxonomic scope" value="Bacteria"/>
</dbReference>
<feature type="domain" description="Toprim" evidence="15">
    <location>
        <begin position="261"/>
        <end position="342"/>
    </location>
</feature>
<dbReference type="OrthoDB" id="9803773at2"/>
<dbReference type="Pfam" id="PF01807">
    <property type="entry name" value="Zn_ribbon_DnaG"/>
    <property type="match status" value="1"/>
</dbReference>
<dbReference type="SUPFAM" id="SSF48024">
    <property type="entry name" value="N-terminal domain of DnaB helicase"/>
    <property type="match status" value="1"/>
</dbReference>
<dbReference type="InterPro" id="IPR030846">
    <property type="entry name" value="DnaG_bac"/>
</dbReference>
<evidence type="ECO:0000256" key="3">
    <source>
        <dbReference type="ARBA" id="ARBA00022679"/>
    </source>
</evidence>
<dbReference type="Gene3D" id="6.10.140.360">
    <property type="match status" value="1"/>
</dbReference>
<evidence type="ECO:0000256" key="9">
    <source>
        <dbReference type="ARBA" id="ARBA00022842"/>
    </source>
</evidence>
<dbReference type="Pfam" id="PF13155">
    <property type="entry name" value="Toprim_2"/>
    <property type="match status" value="1"/>
</dbReference>
<dbReference type="PANTHER" id="PTHR30313:SF2">
    <property type="entry name" value="DNA PRIMASE"/>
    <property type="match status" value="1"/>
</dbReference>
<comment type="cofactor">
    <cofactor evidence="12 13 14">
        <name>Zn(2+)</name>
        <dbReference type="ChEBI" id="CHEBI:29105"/>
    </cofactor>
    <text evidence="12 13 14">Binds 1 zinc ion per monomer.</text>
</comment>
<dbReference type="AlphaFoldDB" id="A0A0A5GR21"/>
<dbReference type="InterPro" id="IPR013264">
    <property type="entry name" value="DNAG_N"/>
</dbReference>
<evidence type="ECO:0000256" key="8">
    <source>
        <dbReference type="ARBA" id="ARBA00022833"/>
    </source>
</evidence>
<dbReference type="GO" id="GO:0003899">
    <property type="term" value="F:DNA-directed RNA polymerase activity"/>
    <property type="evidence" value="ECO:0007669"/>
    <property type="project" value="UniProtKB-UniRule"/>
</dbReference>
<dbReference type="NCBIfam" id="TIGR01391">
    <property type="entry name" value="dnaG"/>
    <property type="match status" value="1"/>
</dbReference>
<dbReference type="FunFam" id="3.90.980.10:FF:000001">
    <property type="entry name" value="DNA primase"/>
    <property type="match status" value="1"/>
</dbReference>
<dbReference type="InterPro" id="IPR050219">
    <property type="entry name" value="DnaG_primase"/>
</dbReference>
<evidence type="ECO:0000256" key="10">
    <source>
        <dbReference type="ARBA" id="ARBA00023125"/>
    </source>
</evidence>
<evidence type="ECO:0000256" key="6">
    <source>
        <dbReference type="ARBA" id="ARBA00022723"/>
    </source>
</evidence>
<dbReference type="SUPFAM" id="SSF56731">
    <property type="entry name" value="DNA primase core"/>
    <property type="match status" value="1"/>
</dbReference>
<dbReference type="GO" id="GO:0008270">
    <property type="term" value="F:zinc ion binding"/>
    <property type="evidence" value="ECO:0007669"/>
    <property type="project" value="UniProtKB-UniRule"/>
</dbReference>
<keyword evidence="2 12" id="KW-0639">Primosome</keyword>
<dbReference type="InterPro" id="IPR006171">
    <property type="entry name" value="TOPRIM_dom"/>
</dbReference>
<dbReference type="SMART" id="SM00493">
    <property type="entry name" value="TOPRIM"/>
    <property type="match status" value="1"/>
</dbReference>
<dbReference type="RefSeq" id="WP_026802174.1">
    <property type="nucleotide sequence ID" value="NZ_AVPE01000002.1"/>
</dbReference>
<evidence type="ECO:0000256" key="11">
    <source>
        <dbReference type="ARBA" id="ARBA00023163"/>
    </source>
</evidence>
<evidence type="ECO:0000313" key="16">
    <source>
        <dbReference type="EMBL" id="KGX93595.1"/>
    </source>
</evidence>
<reference evidence="16 17" key="1">
    <citation type="submission" date="2013-08" db="EMBL/GenBank/DDBJ databases">
        <authorList>
            <person name="Huang J."/>
            <person name="Wang G."/>
        </authorList>
    </citation>
    <scope>NUCLEOTIDE SEQUENCE [LARGE SCALE GENOMIC DNA]</scope>
    <source>
        <strain evidence="16 17">JSM 076056</strain>
    </source>
</reference>
<evidence type="ECO:0000256" key="2">
    <source>
        <dbReference type="ARBA" id="ARBA00022515"/>
    </source>
</evidence>
<dbReference type="Gene3D" id="3.90.580.10">
    <property type="entry name" value="Zinc finger, CHC2-type domain"/>
    <property type="match status" value="1"/>
</dbReference>
<dbReference type="GO" id="GO:0003677">
    <property type="term" value="F:DNA binding"/>
    <property type="evidence" value="ECO:0007669"/>
    <property type="project" value="UniProtKB-KW"/>
</dbReference>
<comment type="function">
    <text evidence="12 13">RNA polymerase that catalyzes the synthesis of short RNA molecules used as primers for DNA polymerase during DNA replication.</text>
</comment>
<dbReference type="InterPro" id="IPR016136">
    <property type="entry name" value="DNA_helicase_N/primase_C"/>
</dbReference>
<dbReference type="InterPro" id="IPR037068">
    <property type="entry name" value="DNA_primase_core_N_sf"/>
</dbReference>
<keyword evidence="9" id="KW-0460">Magnesium</keyword>
<evidence type="ECO:0000256" key="4">
    <source>
        <dbReference type="ARBA" id="ARBA00022695"/>
    </source>
</evidence>
<keyword evidence="6 12" id="KW-0479">Metal-binding</keyword>
<evidence type="ECO:0000313" key="17">
    <source>
        <dbReference type="Proteomes" id="UP000030528"/>
    </source>
</evidence>
<name>A0A0A5GR21_9BACI</name>
<evidence type="ECO:0000256" key="7">
    <source>
        <dbReference type="ARBA" id="ARBA00022771"/>
    </source>
</evidence>
<dbReference type="SUPFAM" id="SSF57783">
    <property type="entry name" value="Zinc beta-ribbon"/>
    <property type="match status" value="1"/>
</dbReference>
<keyword evidence="1 12" id="KW-0240">DNA-directed RNA polymerase</keyword>
<dbReference type="GO" id="GO:0006269">
    <property type="term" value="P:DNA replication, synthesis of primer"/>
    <property type="evidence" value="ECO:0007669"/>
    <property type="project" value="UniProtKB-UniRule"/>
</dbReference>
<feature type="zinc finger region" description="CHC2-type" evidence="12 14">
    <location>
        <begin position="40"/>
        <end position="64"/>
    </location>
</feature>
<dbReference type="Gene3D" id="3.40.1360.10">
    <property type="match status" value="1"/>
</dbReference>
<dbReference type="FunFam" id="3.90.580.10:FF:000001">
    <property type="entry name" value="DNA primase"/>
    <property type="match status" value="1"/>
</dbReference>
<dbReference type="SMART" id="SM00400">
    <property type="entry name" value="ZnF_CHCC"/>
    <property type="match status" value="1"/>
</dbReference>
<dbReference type="GO" id="GO:0000428">
    <property type="term" value="C:DNA-directed RNA polymerase complex"/>
    <property type="evidence" value="ECO:0007669"/>
    <property type="project" value="UniProtKB-KW"/>
</dbReference>
<dbReference type="Pfam" id="PF08275">
    <property type="entry name" value="DNAG_N"/>
    <property type="match status" value="1"/>
</dbReference>
<keyword evidence="4 12" id="KW-0548">Nucleotidyltransferase</keyword>
<keyword evidence="5 12" id="KW-0235">DNA replication</keyword>
<dbReference type="InterPro" id="IPR002694">
    <property type="entry name" value="Znf_CHC2"/>
</dbReference>
<dbReference type="EC" id="2.7.7.101" evidence="12"/>
<dbReference type="GO" id="GO:0003678">
    <property type="term" value="F:DNA helicase activity"/>
    <property type="evidence" value="ECO:0007669"/>
    <property type="project" value="InterPro"/>
</dbReference>
<sequence length="603" mass="69341">MSDRIPDHIIEEVRNSNDIVDVIGEYVQLKQKSRNYFGLCPFHGEKTPSFSVSPDKQIFHCFGCGKGGNVLTFIREIEGVSFREAVQLLATKSGHEIPNEAQQQQENTQQNQEANNLLNAHEWLTKLYHHLLRYTKEGKEGLHYLKERGFTEEIIDTFQLGFAPNSKDFTKKFLEKKGFHPQTMVKGGLLSVNDSSEYSDRFRGRVIFPIRNHQGKTVAFGGRTVGNGDPKYLNSPETELFHKGRLLYNFDLARPEIRKTGEAILFEGYVDVLAAYQVGVKNGVASLGTSLTETQAKLLRRYVDRVIISYDSDNAGIEAAKKAAKILKQVGCEVRVAQLNYGMDPDDYIKEYGGERFRQVVNDQSSTYMTFMMTYLKRGYNLANEGDRIQYIEQVLDEISTLDKPIERDHYVKELATEYDLSKEILDRELAQRLKKRGYKDNQEGNRHTNYEKNSYSRNKKLLPAFHNAERHLIYYMLQEARIAEQVQDEIGGAFNMSEHQVIVTYLYAFYEEGHAPNPVQFMEQLPEELQGLVSEIIMLNLSPDITSKEIQDYMLRIQAKRSEKEEISVLEAEQKEAERQNDPIKAAQIAMQIVQLKQSLKH</sequence>